<evidence type="ECO:0000313" key="1">
    <source>
        <dbReference type="EMBL" id="AGI67545.1"/>
    </source>
</evidence>
<name>M9RCL4_9RHOB</name>
<organism evidence="1 2">
    <name type="scientific">Octadecabacter antarcticus 307</name>
    <dbReference type="NCBI Taxonomy" id="391626"/>
    <lineage>
        <taxon>Bacteria</taxon>
        <taxon>Pseudomonadati</taxon>
        <taxon>Pseudomonadota</taxon>
        <taxon>Alphaproteobacteria</taxon>
        <taxon>Rhodobacterales</taxon>
        <taxon>Roseobacteraceae</taxon>
        <taxon>Octadecabacter</taxon>
    </lineage>
</organism>
<dbReference type="KEGG" id="oat:OAN307_c18930"/>
<dbReference type="HOGENOM" id="CLU_2881422_0_0_5"/>
<dbReference type="AlphaFoldDB" id="M9RCL4"/>
<keyword evidence="2" id="KW-1185">Reference proteome</keyword>
<sequence>MQRKSAIRPLWQNGTRKLEVFGSFLGSFYTGGIRIPLRTTGAKFVGCWLGFLLLLWNGQSVAF</sequence>
<dbReference type="Proteomes" id="UP000005307">
    <property type="component" value="Chromosome"/>
</dbReference>
<reference evidence="1 2" key="1">
    <citation type="journal article" date="2013" name="PLoS ONE">
        <title>Poles Apart: Arctic and Antarctic Octadecabacter strains Share High Genome Plasticity and a New Type of Xanthorhodopsin.</title>
        <authorList>
            <person name="Vollmers J."/>
            <person name="Voget S."/>
            <person name="Dietrich S."/>
            <person name="Gollnow K."/>
            <person name="Smits M."/>
            <person name="Meyer K."/>
            <person name="Brinkhoff T."/>
            <person name="Simon M."/>
            <person name="Daniel R."/>
        </authorList>
    </citation>
    <scope>NUCLEOTIDE SEQUENCE [LARGE SCALE GENOMIC DNA]</scope>
    <source>
        <strain evidence="1 2">307</strain>
    </source>
</reference>
<protein>
    <submittedName>
        <fullName evidence="1">Uncharacterized protein</fullName>
    </submittedName>
</protein>
<proteinExistence type="predicted"/>
<evidence type="ECO:0000313" key="2">
    <source>
        <dbReference type="Proteomes" id="UP000005307"/>
    </source>
</evidence>
<accession>M9RCL4</accession>
<dbReference type="EMBL" id="CP003740">
    <property type="protein sequence ID" value="AGI67545.1"/>
    <property type="molecule type" value="Genomic_DNA"/>
</dbReference>
<dbReference type="STRING" id="391626.OAN307_c18930"/>
<gene>
    <name evidence="1" type="ORF">OAN307_c18930</name>
</gene>